<dbReference type="OrthoDB" id="2123952at2759"/>
<dbReference type="Proteomes" id="UP000027195">
    <property type="component" value="Unassembled WGS sequence"/>
</dbReference>
<evidence type="ECO:0000313" key="2">
    <source>
        <dbReference type="Proteomes" id="UP000027195"/>
    </source>
</evidence>
<sequence>MCLVACGFSRKRYMRNHDPYFLSQARVHLAQSLAQANQLFGFIRASTRSRDAALPANAIYFEIQSEAITVFPQHTVRAIFDSKSEVLNATPDDWPYVLIAKGLILPQRAAGLRAYTGNLLQIYAEGVSAVPSMALKDVAIVTYLSALHSAPRTFCPGGNDLALEMYRRAEAGCAAGWGHRPEILASD</sequence>
<dbReference type="EMBL" id="KL198064">
    <property type="protein sequence ID" value="KDQ10758.1"/>
    <property type="molecule type" value="Genomic_DNA"/>
</dbReference>
<name>A0A067M4R1_BOTB1</name>
<dbReference type="InParanoid" id="A0A067M4R1"/>
<dbReference type="AlphaFoldDB" id="A0A067M4R1"/>
<organism evidence="1 2">
    <name type="scientific">Botryobasidium botryosum (strain FD-172 SS1)</name>
    <dbReference type="NCBI Taxonomy" id="930990"/>
    <lineage>
        <taxon>Eukaryota</taxon>
        <taxon>Fungi</taxon>
        <taxon>Dikarya</taxon>
        <taxon>Basidiomycota</taxon>
        <taxon>Agaricomycotina</taxon>
        <taxon>Agaricomycetes</taxon>
        <taxon>Cantharellales</taxon>
        <taxon>Botryobasidiaceae</taxon>
        <taxon>Botryobasidium</taxon>
    </lineage>
</organism>
<accession>A0A067M4R1</accession>
<reference evidence="2" key="1">
    <citation type="journal article" date="2014" name="Proc. Natl. Acad. Sci. U.S.A.">
        <title>Extensive sampling of basidiomycete genomes demonstrates inadequacy of the white-rot/brown-rot paradigm for wood decay fungi.</title>
        <authorList>
            <person name="Riley R."/>
            <person name="Salamov A.A."/>
            <person name="Brown D.W."/>
            <person name="Nagy L.G."/>
            <person name="Floudas D."/>
            <person name="Held B.W."/>
            <person name="Levasseur A."/>
            <person name="Lombard V."/>
            <person name="Morin E."/>
            <person name="Otillar R."/>
            <person name="Lindquist E.A."/>
            <person name="Sun H."/>
            <person name="LaButti K.M."/>
            <person name="Schmutz J."/>
            <person name="Jabbour D."/>
            <person name="Luo H."/>
            <person name="Baker S.E."/>
            <person name="Pisabarro A.G."/>
            <person name="Walton J.D."/>
            <person name="Blanchette R.A."/>
            <person name="Henrissat B."/>
            <person name="Martin F."/>
            <person name="Cullen D."/>
            <person name="Hibbett D.S."/>
            <person name="Grigoriev I.V."/>
        </authorList>
    </citation>
    <scope>NUCLEOTIDE SEQUENCE [LARGE SCALE GENOMIC DNA]</scope>
    <source>
        <strain evidence="2">FD-172 SS1</strain>
    </source>
</reference>
<dbReference type="HOGENOM" id="CLU_1447443_0_0_1"/>
<gene>
    <name evidence="1" type="ORF">BOTBODRAFT_46811</name>
</gene>
<proteinExistence type="predicted"/>
<keyword evidence="2" id="KW-1185">Reference proteome</keyword>
<protein>
    <submittedName>
        <fullName evidence="1">Uncharacterized protein</fullName>
    </submittedName>
</protein>
<evidence type="ECO:0000313" key="1">
    <source>
        <dbReference type="EMBL" id="KDQ10758.1"/>
    </source>
</evidence>